<gene>
    <name evidence="2" type="ORF">Gotri_013343</name>
</gene>
<dbReference type="Proteomes" id="UP000593568">
    <property type="component" value="Unassembled WGS sequence"/>
</dbReference>
<keyword evidence="1" id="KW-0732">Signal</keyword>
<evidence type="ECO:0000256" key="1">
    <source>
        <dbReference type="SAM" id="SignalP"/>
    </source>
</evidence>
<evidence type="ECO:0000313" key="2">
    <source>
        <dbReference type="EMBL" id="MBA0763951.1"/>
    </source>
</evidence>
<reference evidence="2 3" key="1">
    <citation type="journal article" date="2019" name="Genome Biol. Evol.">
        <title>Insights into the evolution of the New World diploid cottons (Gossypium, subgenus Houzingenia) based on genome sequencing.</title>
        <authorList>
            <person name="Grover C.E."/>
            <person name="Arick M.A. 2nd"/>
            <person name="Thrash A."/>
            <person name="Conover J.L."/>
            <person name="Sanders W.S."/>
            <person name="Peterson D.G."/>
            <person name="Frelichowski J.E."/>
            <person name="Scheffler J.A."/>
            <person name="Scheffler B.E."/>
            <person name="Wendel J.F."/>
        </authorList>
    </citation>
    <scope>NUCLEOTIDE SEQUENCE [LARGE SCALE GENOMIC DNA]</scope>
    <source>
        <strain evidence="2">8</strain>
        <tissue evidence="2">Leaf</tissue>
    </source>
</reference>
<evidence type="ECO:0000313" key="3">
    <source>
        <dbReference type="Proteomes" id="UP000593568"/>
    </source>
</evidence>
<feature type="chain" id="PRO_5029814536" evidence="1">
    <location>
        <begin position="23"/>
        <end position="53"/>
    </location>
</feature>
<protein>
    <submittedName>
        <fullName evidence="2">Uncharacterized protein</fullName>
    </submittedName>
</protein>
<name>A0A7J9DTD3_9ROSI</name>
<comment type="caution">
    <text evidence="2">The sequence shown here is derived from an EMBL/GenBank/DDBJ whole genome shotgun (WGS) entry which is preliminary data.</text>
</comment>
<proteinExistence type="predicted"/>
<organism evidence="2 3">
    <name type="scientific">Gossypium trilobum</name>
    <dbReference type="NCBI Taxonomy" id="34281"/>
    <lineage>
        <taxon>Eukaryota</taxon>
        <taxon>Viridiplantae</taxon>
        <taxon>Streptophyta</taxon>
        <taxon>Embryophyta</taxon>
        <taxon>Tracheophyta</taxon>
        <taxon>Spermatophyta</taxon>
        <taxon>Magnoliopsida</taxon>
        <taxon>eudicotyledons</taxon>
        <taxon>Gunneridae</taxon>
        <taxon>Pentapetalae</taxon>
        <taxon>rosids</taxon>
        <taxon>malvids</taxon>
        <taxon>Malvales</taxon>
        <taxon>Malvaceae</taxon>
        <taxon>Malvoideae</taxon>
        <taxon>Gossypium</taxon>
    </lineage>
</organism>
<dbReference type="EMBL" id="JABEZW010000004">
    <property type="protein sequence ID" value="MBA0763951.1"/>
    <property type="molecule type" value="Genomic_DNA"/>
</dbReference>
<accession>A0A7J9DTD3</accession>
<sequence>MYELNLPNCLCCWLCLIQFSWFSVDLCLVAEELGSSALSSRQIKHRRPRRWRN</sequence>
<keyword evidence="3" id="KW-1185">Reference proteome</keyword>
<dbReference type="AlphaFoldDB" id="A0A7J9DTD3"/>
<feature type="signal peptide" evidence="1">
    <location>
        <begin position="1"/>
        <end position="22"/>
    </location>
</feature>